<reference evidence="1" key="1">
    <citation type="journal article" date="2019" name="Sci. Rep.">
        <title>Draft genome of Tanacetum cinerariifolium, the natural source of mosquito coil.</title>
        <authorList>
            <person name="Yamashiro T."/>
            <person name="Shiraishi A."/>
            <person name="Satake H."/>
            <person name="Nakayama K."/>
        </authorList>
    </citation>
    <scope>NUCLEOTIDE SEQUENCE</scope>
</reference>
<dbReference type="EMBL" id="BKCJ011155506">
    <property type="protein sequence ID" value="GFC95624.1"/>
    <property type="molecule type" value="Genomic_DNA"/>
</dbReference>
<comment type="caution">
    <text evidence="1">The sequence shown here is derived from an EMBL/GenBank/DDBJ whole genome shotgun (WGS) entry which is preliminary data.</text>
</comment>
<dbReference type="AlphaFoldDB" id="A0A699SDC7"/>
<accession>A0A699SDC7</accession>
<feature type="non-terminal residue" evidence="1">
    <location>
        <position position="82"/>
    </location>
</feature>
<sequence length="82" mass="9034">MGMVMIGRTIIRGISVRGEMMVGVMTGRVVIVFRSLISRIRISSTTACLGLRVKRDTPTMPLLLHVIHVGNFIQAGRVTELL</sequence>
<gene>
    <name evidence="1" type="ORF">Tci_867594</name>
</gene>
<name>A0A699SDC7_TANCI</name>
<proteinExistence type="predicted"/>
<protein>
    <submittedName>
        <fullName evidence="1">Uncharacterized protein</fullName>
    </submittedName>
</protein>
<evidence type="ECO:0000313" key="1">
    <source>
        <dbReference type="EMBL" id="GFC95624.1"/>
    </source>
</evidence>
<organism evidence="1">
    <name type="scientific">Tanacetum cinerariifolium</name>
    <name type="common">Dalmatian daisy</name>
    <name type="synonym">Chrysanthemum cinerariifolium</name>
    <dbReference type="NCBI Taxonomy" id="118510"/>
    <lineage>
        <taxon>Eukaryota</taxon>
        <taxon>Viridiplantae</taxon>
        <taxon>Streptophyta</taxon>
        <taxon>Embryophyta</taxon>
        <taxon>Tracheophyta</taxon>
        <taxon>Spermatophyta</taxon>
        <taxon>Magnoliopsida</taxon>
        <taxon>eudicotyledons</taxon>
        <taxon>Gunneridae</taxon>
        <taxon>Pentapetalae</taxon>
        <taxon>asterids</taxon>
        <taxon>campanulids</taxon>
        <taxon>Asterales</taxon>
        <taxon>Asteraceae</taxon>
        <taxon>Asteroideae</taxon>
        <taxon>Anthemideae</taxon>
        <taxon>Anthemidinae</taxon>
        <taxon>Tanacetum</taxon>
    </lineage>
</organism>